<reference evidence="1" key="1">
    <citation type="submission" date="2020-05" db="EMBL/GenBank/DDBJ databases">
        <title>Large-scale comparative analyses of tick genomes elucidate their genetic diversity and vector capacities.</title>
        <authorList>
            <person name="Jia N."/>
            <person name="Wang J."/>
            <person name="Shi W."/>
            <person name="Du L."/>
            <person name="Sun Y."/>
            <person name="Zhan W."/>
            <person name="Jiang J."/>
            <person name="Wang Q."/>
            <person name="Zhang B."/>
            <person name="Ji P."/>
            <person name="Sakyi L.B."/>
            <person name="Cui X."/>
            <person name="Yuan T."/>
            <person name="Jiang B."/>
            <person name="Yang W."/>
            <person name="Lam T.T.-Y."/>
            <person name="Chang Q."/>
            <person name="Ding S."/>
            <person name="Wang X."/>
            <person name="Zhu J."/>
            <person name="Ruan X."/>
            <person name="Zhao L."/>
            <person name="Wei J."/>
            <person name="Que T."/>
            <person name="Du C."/>
            <person name="Cheng J."/>
            <person name="Dai P."/>
            <person name="Han X."/>
            <person name="Huang E."/>
            <person name="Gao Y."/>
            <person name="Liu J."/>
            <person name="Shao H."/>
            <person name="Ye R."/>
            <person name="Li L."/>
            <person name="Wei W."/>
            <person name="Wang X."/>
            <person name="Wang C."/>
            <person name="Yang T."/>
            <person name="Huo Q."/>
            <person name="Li W."/>
            <person name="Guo W."/>
            <person name="Chen H."/>
            <person name="Zhou L."/>
            <person name="Ni X."/>
            <person name="Tian J."/>
            <person name="Zhou Y."/>
            <person name="Sheng Y."/>
            <person name="Liu T."/>
            <person name="Pan Y."/>
            <person name="Xia L."/>
            <person name="Li J."/>
            <person name="Zhao F."/>
            <person name="Cao W."/>
        </authorList>
    </citation>
    <scope>NUCLEOTIDE SEQUENCE</scope>
    <source>
        <strain evidence="1">Dsil-2018</strain>
    </source>
</reference>
<comment type="caution">
    <text evidence="1">The sequence shown here is derived from an EMBL/GenBank/DDBJ whole genome shotgun (WGS) entry which is preliminary data.</text>
</comment>
<accession>A0ACB8D943</accession>
<evidence type="ECO:0000313" key="2">
    <source>
        <dbReference type="Proteomes" id="UP000821865"/>
    </source>
</evidence>
<evidence type="ECO:0000313" key="1">
    <source>
        <dbReference type="EMBL" id="KAH7960894.1"/>
    </source>
</evidence>
<keyword evidence="2" id="KW-1185">Reference proteome</keyword>
<organism evidence="1 2">
    <name type="scientific">Dermacentor silvarum</name>
    <name type="common">Tick</name>
    <dbReference type="NCBI Taxonomy" id="543639"/>
    <lineage>
        <taxon>Eukaryota</taxon>
        <taxon>Metazoa</taxon>
        <taxon>Ecdysozoa</taxon>
        <taxon>Arthropoda</taxon>
        <taxon>Chelicerata</taxon>
        <taxon>Arachnida</taxon>
        <taxon>Acari</taxon>
        <taxon>Parasitiformes</taxon>
        <taxon>Ixodida</taxon>
        <taxon>Ixodoidea</taxon>
        <taxon>Ixodidae</taxon>
        <taxon>Rhipicephalinae</taxon>
        <taxon>Dermacentor</taxon>
    </lineage>
</organism>
<dbReference type="EMBL" id="CM023472">
    <property type="protein sequence ID" value="KAH7960894.1"/>
    <property type="molecule type" value="Genomic_DNA"/>
</dbReference>
<dbReference type="Proteomes" id="UP000821865">
    <property type="component" value="Chromosome 3"/>
</dbReference>
<gene>
    <name evidence="1" type="ORF">HPB49_024420</name>
</gene>
<proteinExistence type="predicted"/>
<name>A0ACB8D943_DERSI</name>
<sequence>MVSAHVVAVTFSTPSLAFTVVGVYAPPHADIDQYLDRITECLTFVKSGMAVIAGDFNAKHSLWGRGECDSRGAAVLQLVCQHGLHVLNDSDSEATFENHYNASWIDITMVTPAMATLQYEWRISAEESLAEHKHIEFDFALGGSVARKRLTWTGRSRALQSLSELPWFERVQGADLRSGEALEHVMKKFYLIFDRHVSRNLRVVKSGPHTANSWWTPELGTERSRVRAMRRRYQAARDPAVRAQLRAIFTRARGLYRKIIARAQEAALKRYCEESSRRSLFGAPFRTAFNKTRPPIVLPALLAPDGEKTTDVIQSAALLLRAQIPADDVALDSELHTKLRAVADGPAKYGCPKNLYYLLRRFLRDRSVVYRSQSGEISARPTLGSPQGSPLSPLLWNIVIRGLLDLPVPHGVVIQAYADDTIIIIPGKNRAAIERSAEACSLTAELAARLTVAPGGRLDVAAYPHILGCARNRAVLTRIERLICAAVPRVDAS</sequence>
<protein>
    <submittedName>
        <fullName evidence="1">Uncharacterized protein</fullName>
    </submittedName>
</protein>